<evidence type="ECO:0008006" key="3">
    <source>
        <dbReference type="Google" id="ProtNLM"/>
    </source>
</evidence>
<evidence type="ECO:0000313" key="2">
    <source>
        <dbReference type="Proteomes" id="UP000297654"/>
    </source>
</evidence>
<sequence length="222" mass="23543">MSAAKSLHDPVIGGEPRVDLLPPEVTAEQKGGRLRRALAVAVVAVVFVTAGGVAAVFWEAQRSEASLAVVEARTAELLAAQGEYVEVRRAQEEVDATVAARRLAASVDINWTDYLEQIRTRLPGDVVISAVVLDAGSPWAPYGQSTAPLQPRRVATVSLTLTSPTLPSVPDWLDAMATLPGYADSAPNRVALLDSGGYEVSLTLHVNAEAFSNRFAEAEVTQ</sequence>
<protein>
    <recommendedName>
        <fullName evidence="3">Fimbrial assembly protein (PilN)</fullName>
    </recommendedName>
</protein>
<organism evidence="1 2">
    <name type="scientific">Cryobacterium luteum</name>
    <dbReference type="NCBI Taxonomy" id="1424661"/>
    <lineage>
        <taxon>Bacteria</taxon>
        <taxon>Bacillati</taxon>
        <taxon>Actinomycetota</taxon>
        <taxon>Actinomycetes</taxon>
        <taxon>Micrococcales</taxon>
        <taxon>Microbacteriaceae</taxon>
        <taxon>Cryobacterium</taxon>
    </lineage>
</organism>
<dbReference type="EMBL" id="SOFF01000030">
    <property type="protein sequence ID" value="TFB89188.1"/>
    <property type="molecule type" value="Genomic_DNA"/>
</dbReference>
<dbReference type="RefSeq" id="WP_092107155.1">
    <property type="nucleotide sequence ID" value="NZ_FOCN01000002.1"/>
</dbReference>
<proteinExistence type="predicted"/>
<dbReference type="OrthoDB" id="5196233at2"/>
<keyword evidence="2" id="KW-1185">Reference proteome</keyword>
<dbReference type="STRING" id="1424661.SAMN05216281_102174"/>
<comment type="caution">
    <text evidence="1">The sequence shown here is derived from an EMBL/GenBank/DDBJ whole genome shotgun (WGS) entry which is preliminary data.</text>
</comment>
<reference evidence="1 2" key="1">
    <citation type="submission" date="2019-03" db="EMBL/GenBank/DDBJ databases">
        <title>Genomics of glacier-inhabiting Cryobacterium strains.</title>
        <authorList>
            <person name="Liu Q."/>
            <person name="Xin Y.-H."/>
        </authorList>
    </citation>
    <scope>NUCLEOTIDE SEQUENCE [LARGE SCALE GENOMIC DNA]</scope>
    <source>
        <strain evidence="1 2">Hh15</strain>
    </source>
</reference>
<accession>A0A1H8BZK2</accession>
<gene>
    <name evidence="1" type="ORF">E3O10_09910</name>
</gene>
<dbReference type="AlphaFoldDB" id="A0A1H8BZK2"/>
<name>A0A1H8BZK2_9MICO</name>
<evidence type="ECO:0000313" key="1">
    <source>
        <dbReference type="EMBL" id="TFB89188.1"/>
    </source>
</evidence>
<dbReference type="Proteomes" id="UP000297654">
    <property type="component" value="Unassembled WGS sequence"/>
</dbReference>